<evidence type="ECO:0008006" key="3">
    <source>
        <dbReference type="Google" id="ProtNLM"/>
    </source>
</evidence>
<gene>
    <name evidence="1" type="ORF">ACFPPA_10335</name>
</gene>
<sequence>MANVYGGLKRLLGERGKEVRFRYNPCSASEDQGAEVKANQERYFGRLARQRQRVYEWAQRADQEHLARRFAEQWYLQKRLEYEAVNSNTLIELLSEFLRRMIAKKSRGATKKLASDVKQAAKAEALKLWQTRRAGQHKQLRTNEQFATETMRRWPVLTSSKVICGWCTAWEKEARTKETPAN</sequence>
<evidence type="ECO:0000313" key="1">
    <source>
        <dbReference type="EMBL" id="MFC5526140.1"/>
    </source>
</evidence>
<name>A0ABW0QMX0_9GAMM</name>
<evidence type="ECO:0000313" key="2">
    <source>
        <dbReference type="Proteomes" id="UP001596114"/>
    </source>
</evidence>
<accession>A0ABW0QMX0</accession>
<protein>
    <recommendedName>
        <fullName evidence="3">Transposase</fullName>
    </recommendedName>
</protein>
<keyword evidence="2" id="KW-1185">Reference proteome</keyword>
<dbReference type="RefSeq" id="WP_377319685.1">
    <property type="nucleotide sequence ID" value="NZ_JBHSNF010000002.1"/>
</dbReference>
<organism evidence="1 2">
    <name type="scientific">Rhodanobacter ginsengisoli</name>
    <dbReference type="NCBI Taxonomy" id="418646"/>
    <lineage>
        <taxon>Bacteria</taxon>
        <taxon>Pseudomonadati</taxon>
        <taxon>Pseudomonadota</taxon>
        <taxon>Gammaproteobacteria</taxon>
        <taxon>Lysobacterales</taxon>
        <taxon>Rhodanobacteraceae</taxon>
        <taxon>Rhodanobacter</taxon>
    </lineage>
</organism>
<dbReference type="EMBL" id="JBHSNF010000002">
    <property type="protein sequence ID" value="MFC5526140.1"/>
    <property type="molecule type" value="Genomic_DNA"/>
</dbReference>
<dbReference type="Proteomes" id="UP001596114">
    <property type="component" value="Unassembled WGS sequence"/>
</dbReference>
<proteinExistence type="predicted"/>
<comment type="caution">
    <text evidence="1">The sequence shown here is derived from an EMBL/GenBank/DDBJ whole genome shotgun (WGS) entry which is preliminary data.</text>
</comment>
<reference evidence="2" key="1">
    <citation type="journal article" date="2019" name="Int. J. Syst. Evol. Microbiol.">
        <title>The Global Catalogue of Microorganisms (GCM) 10K type strain sequencing project: providing services to taxonomists for standard genome sequencing and annotation.</title>
        <authorList>
            <consortium name="The Broad Institute Genomics Platform"/>
            <consortium name="The Broad Institute Genome Sequencing Center for Infectious Disease"/>
            <person name="Wu L."/>
            <person name="Ma J."/>
        </authorList>
    </citation>
    <scope>NUCLEOTIDE SEQUENCE [LARGE SCALE GENOMIC DNA]</scope>
    <source>
        <strain evidence="2">CGMCC 1.16619</strain>
    </source>
</reference>